<keyword evidence="1" id="KW-0472">Membrane</keyword>
<name>A0A5J5IH26_9BACT</name>
<evidence type="ECO:0008006" key="4">
    <source>
        <dbReference type="Google" id="ProtNLM"/>
    </source>
</evidence>
<keyword evidence="1" id="KW-0812">Transmembrane</keyword>
<reference evidence="2 3" key="1">
    <citation type="submission" date="2019-09" db="EMBL/GenBank/DDBJ databases">
        <title>Draft genome sequence of Ginsengibacter sp. BR5-29.</title>
        <authorList>
            <person name="Im W.-T."/>
        </authorList>
    </citation>
    <scope>NUCLEOTIDE SEQUENCE [LARGE SCALE GENOMIC DNA]</scope>
    <source>
        <strain evidence="2 3">BR5-29</strain>
    </source>
</reference>
<dbReference type="EMBL" id="VYQF01000002">
    <property type="protein sequence ID" value="KAA9039475.1"/>
    <property type="molecule type" value="Genomic_DNA"/>
</dbReference>
<sequence length="155" mass="16315">MKSTSHESTVLGELGAAIGKGLIAGLAGTMAITISQMIEMKITKRKASNAPANAVKKTLHIEATPGNKEDFSNEVHWVYGTSWGVMRGLLSIAGINGFAATSLHLASIWGTAATIQPKLDIAPPLSEWAPKDIAIDILHHTVYAVVAGLVFDAID</sequence>
<proteinExistence type="predicted"/>
<organism evidence="2 3">
    <name type="scientific">Ginsengibacter hankyongi</name>
    <dbReference type="NCBI Taxonomy" id="2607284"/>
    <lineage>
        <taxon>Bacteria</taxon>
        <taxon>Pseudomonadati</taxon>
        <taxon>Bacteroidota</taxon>
        <taxon>Chitinophagia</taxon>
        <taxon>Chitinophagales</taxon>
        <taxon>Chitinophagaceae</taxon>
        <taxon>Ginsengibacter</taxon>
    </lineage>
</organism>
<feature type="transmembrane region" description="Helical" evidence="1">
    <location>
        <begin position="17"/>
        <end position="38"/>
    </location>
</feature>
<gene>
    <name evidence="2" type="ORF">FW778_11690</name>
</gene>
<dbReference type="RefSeq" id="WP_150414886.1">
    <property type="nucleotide sequence ID" value="NZ_VYQF01000002.1"/>
</dbReference>
<dbReference type="Proteomes" id="UP000326903">
    <property type="component" value="Unassembled WGS sequence"/>
</dbReference>
<protein>
    <recommendedName>
        <fullName evidence="4">DUF1440 domain-containing protein</fullName>
    </recommendedName>
</protein>
<evidence type="ECO:0000313" key="2">
    <source>
        <dbReference type="EMBL" id="KAA9039475.1"/>
    </source>
</evidence>
<keyword evidence="1" id="KW-1133">Transmembrane helix</keyword>
<accession>A0A5J5IH26</accession>
<dbReference type="AlphaFoldDB" id="A0A5J5IH26"/>
<comment type="caution">
    <text evidence="2">The sequence shown here is derived from an EMBL/GenBank/DDBJ whole genome shotgun (WGS) entry which is preliminary data.</text>
</comment>
<evidence type="ECO:0000256" key="1">
    <source>
        <dbReference type="SAM" id="Phobius"/>
    </source>
</evidence>
<evidence type="ECO:0000313" key="3">
    <source>
        <dbReference type="Proteomes" id="UP000326903"/>
    </source>
</evidence>
<keyword evidence="3" id="KW-1185">Reference proteome</keyword>